<organism evidence="2 3">
    <name type="scientific">Lacrimispora algidixylanolytica</name>
    <dbReference type="NCBI Taxonomy" id="94868"/>
    <lineage>
        <taxon>Bacteria</taxon>
        <taxon>Bacillati</taxon>
        <taxon>Bacillota</taxon>
        <taxon>Clostridia</taxon>
        <taxon>Lachnospirales</taxon>
        <taxon>Lachnospiraceae</taxon>
        <taxon>Lacrimispora</taxon>
    </lineage>
</organism>
<dbReference type="InterPro" id="IPR000182">
    <property type="entry name" value="GNAT_dom"/>
</dbReference>
<dbReference type="SUPFAM" id="SSF55729">
    <property type="entry name" value="Acyl-CoA N-acyltransferases (Nat)"/>
    <property type="match status" value="1"/>
</dbReference>
<keyword evidence="2" id="KW-0808">Transferase</keyword>
<accession>A0A419SSD1</accession>
<name>A0A419SSD1_9FIRM</name>
<keyword evidence="3" id="KW-1185">Reference proteome</keyword>
<dbReference type="GO" id="GO:0016747">
    <property type="term" value="F:acyltransferase activity, transferring groups other than amino-acyl groups"/>
    <property type="evidence" value="ECO:0007669"/>
    <property type="project" value="InterPro"/>
</dbReference>
<dbReference type="Gene3D" id="3.40.630.30">
    <property type="match status" value="1"/>
</dbReference>
<evidence type="ECO:0000259" key="1">
    <source>
        <dbReference type="PROSITE" id="PS51186"/>
    </source>
</evidence>
<dbReference type="AlphaFoldDB" id="A0A419SSD1"/>
<dbReference type="CDD" id="cd04301">
    <property type="entry name" value="NAT_SF"/>
    <property type="match status" value="1"/>
</dbReference>
<gene>
    <name evidence="2" type="ORF">BET01_11500</name>
</gene>
<reference evidence="2 3" key="1">
    <citation type="submission" date="2016-08" db="EMBL/GenBank/DDBJ databases">
        <title>A new outlook on sporulation: Clostridium algidixylanolyticum.</title>
        <authorList>
            <person name="Poppleton D.I."/>
            <person name="Gribaldo S."/>
        </authorList>
    </citation>
    <scope>NUCLEOTIDE SEQUENCE [LARGE SCALE GENOMIC DNA]</scope>
    <source>
        <strain evidence="2 3">SPL73</strain>
    </source>
</reference>
<feature type="domain" description="N-acetyltransferase" evidence="1">
    <location>
        <begin position="3"/>
        <end position="172"/>
    </location>
</feature>
<sequence>MKFSIERAYLSEYQALADVIQTVWKGIERKDWFVADEPESIRCLLEEEKGIAFKAIEKNSGALAGVLIVAMYGNGEENLGHDVGLPKEDLDTVAHVESVAVLPEYRGFKLQDSLMQEVEKELVLRGFRYLMCTIHPENIYSKANAASQGYKVVMTKEKYGGYIRDILMKNLI</sequence>
<proteinExistence type="predicted"/>
<evidence type="ECO:0000313" key="2">
    <source>
        <dbReference type="EMBL" id="RKD28159.1"/>
    </source>
</evidence>
<dbReference type="Proteomes" id="UP000284277">
    <property type="component" value="Unassembled WGS sequence"/>
</dbReference>
<dbReference type="OrthoDB" id="8750087at2"/>
<comment type="caution">
    <text evidence="2">The sequence shown here is derived from an EMBL/GenBank/DDBJ whole genome shotgun (WGS) entry which is preliminary data.</text>
</comment>
<dbReference type="EMBL" id="MCIA01000035">
    <property type="protein sequence ID" value="RKD28159.1"/>
    <property type="molecule type" value="Genomic_DNA"/>
</dbReference>
<dbReference type="RefSeq" id="WP_120198791.1">
    <property type="nucleotide sequence ID" value="NZ_MCIA01000035.1"/>
</dbReference>
<dbReference type="PROSITE" id="PS51186">
    <property type="entry name" value="GNAT"/>
    <property type="match status" value="1"/>
</dbReference>
<evidence type="ECO:0000313" key="3">
    <source>
        <dbReference type="Proteomes" id="UP000284277"/>
    </source>
</evidence>
<dbReference type="Pfam" id="PF00583">
    <property type="entry name" value="Acetyltransf_1"/>
    <property type="match status" value="1"/>
</dbReference>
<protein>
    <submittedName>
        <fullName evidence="2">GNAT family N-acetyltransferase</fullName>
    </submittedName>
</protein>
<dbReference type="InterPro" id="IPR016181">
    <property type="entry name" value="Acyl_CoA_acyltransferase"/>
</dbReference>